<dbReference type="GeneID" id="91099711"/>
<name>A0AAX4KB66_9TREE</name>
<gene>
    <name evidence="2" type="ORF">V865_000907</name>
</gene>
<reference evidence="2 3" key="1">
    <citation type="submission" date="2024-01" db="EMBL/GenBank/DDBJ databases">
        <title>Comparative genomics of Cryptococcus and Kwoniella reveals pathogenesis evolution and contrasting modes of karyotype evolution via chromosome fusion or intercentromeric recombination.</title>
        <authorList>
            <person name="Coelho M.A."/>
            <person name="David-Palma M."/>
            <person name="Shea T."/>
            <person name="Bowers K."/>
            <person name="McGinley-Smith S."/>
            <person name="Mohammad A.W."/>
            <person name="Gnirke A."/>
            <person name="Yurkov A.M."/>
            <person name="Nowrousian M."/>
            <person name="Sun S."/>
            <person name="Cuomo C.A."/>
            <person name="Heitman J."/>
        </authorList>
    </citation>
    <scope>NUCLEOTIDE SEQUENCE [LARGE SCALE GENOMIC DNA]</scope>
    <source>
        <strain evidence="2 3">PYCC6329</strain>
    </source>
</reference>
<proteinExistence type="predicted"/>
<feature type="compositionally biased region" description="Acidic residues" evidence="1">
    <location>
        <begin position="413"/>
        <end position="424"/>
    </location>
</feature>
<evidence type="ECO:0000313" key="3">
    <source>
        <dbReference type="Proteomes" id="UP001358614"/>
    </source>
</evidence>
<feature type="compositionally biased region" description="Gly residues" evidence="1">
    <location>
        <begin position="346"/>
        <end position="400"/>
    </location>
</feature>
<keyword evidence="3" id="KW-1185">Reference proteome</keyword>
<organism evidence="2 3">
    <name type="scientific">Kwoniella europaea PYCC6329</name>
    <dbReference type="NCBI Taxonomy" id="1423913"/>
    <lineage>
        <taxon>Eukaryota</taxon>
        <taxon>Fungi</taxon>
        <taxon>Dikarya</taxon>
        <taxon>Basidiomycota</taxon>
        <taxon>Agaricomycotina</taxon>
        <taxon>Tremellomycetes</taxon>
        <taxon>Tremellales</taxon>
        <taxon>Cryptococcaceae</taxon>
        <taxon>Kwoniella</taxon>
    </lineage>
</organism>
<accession>A0AAX4KB66</accession>
<protein>
    <recommendedName>
        <fullName evidence="4">Fungal-type protein kinase domain-containing protein</fullName>
    </recommendedName>
</protein>
<dbReference type="KEGG" id="ker:91099711"/>
<dbReference type="AlphaFoldDB" id="A0AAX4KB66"/>
<sequence>MSFATIIQDRRYAPPTDREVIDLWLQPLDQDGDLDSGEEAVQKGFTAIVDLLFKARGTRFDLLSFRAKTFDLKNLMVYDQDVNGDRSYADSDSHQVIRSWLQALKGTGSTLSGAAGLRQPDGAMVAHTVFVDEALPSLPYASSTSSTSSTTSLYRKLRLRSNERLYATTSLVCEVKPHAKPSVVGLAQMLSYLLASYEVSGTWLGLYVRGRTFLRAILIDKSSVLIEVANGDIAGQQYDVDQLFALPAIKLLPSTIGDLHKVDRAGVNDLWKVLSLSLDILVPQSLHSRLTPIKRPDSRGFNEFLHVCLDDITKPETIIKLAAVARGLNKNPKSATDEGESDGGDGGDGGGRGSGGGGARGSGGGRGGRGSGGRGPRGSGGGRGGRGSGARGARGSGGGAVPSERDTKKESMMEDFNDDSEIEDERTMKEAEIPREYEVPVNTAPPSNVNSPIIESPSSTIFVHAHPESDFTSKVQSLMLDELLTHTTLSDYQATTANLERLDNGFFNDDLPDPEAEIDMAADEDEEDNVAQGEDWAKFLSTRAHLRKTGVRFFTVTSQVMTSLISEAQDSMHTSTGQPV</sequence>
<dbReference type="RefSeq" id="XP_066080832.1">
    <property type="nucleotide sequence ID" value="XM_066224735.1"/>
</dbReference>
<dbReference type="Proteomes" id="UP001358614">
    <property type="component" value="Chromosome 1"/>
</dbReference>
<feature type="compositionally biased region" description="Basic and acidic residues" evidence="1">
    <location>
        <begin position="403"/>
        <end position="412"/>
    </location>
</feature>
<dbReference type="EMBL" id="CP144089">
    <property type="protein sequence ID" value="WWD02865.1"/>
    <property type="molecule type" value="Genomic_DNA"/>
</dbReference>
<evidence type="ECO:0000256" key="1">
    <source>
        <dbReference type="SAM" id="MobiDB-lite"/>
    </source>
</evidence>
<feature type="region of interest" description="Disordered" evidence="1">
    <location>
        <begin position="330"/>
        <end position="426"/>
    </location>
</feature>
<evidence type="ECO:0008006" key="4">
    <source>
        <dbReference type="Google" id="ProtNLM"/>
    </source>
</evidence>
<evidence type="ECO:0000313" key="2">
    <source>
        <dbReference type="EMBL" id="WWD02865.1"/>
    </source>
</evidence>